<proteinExistence type="predicted"/>
<comment type="caution">
    <text evidence="1">The sequence shown here is derived from an EMBL/GenBank/DDBJ whole genome shotgun (WGS) entry which is preliminary data.</text>
</comment>
<accession>A0ABQ8JQI8</accession>
<organism evidence="1 2">
    <name type="scientific">Dermatophagoides pteronyssinus</name>
    <name type="common">European house dust mite</name>
    <dbReference type="NCBI Taxonomy" id="6956"/>
    <lineage>
        <taxon>Eukaryota</taxon>
        <taxon>Metazoa</taxon>
        <taxon>Ecdysozoa</taxon>
        <taxon>Arthropoda</taxon>
        <taxon>Chelicerata</taxon>
        <taxon>Arachnida</taxon>
        <taxon>Acari</taxon>
        <taxon>Acariformes</taxon>
        <taxon>Sarcoptiformes</taxon>
        <taxon>Astigmata</taxon>
        <taxon>Psoroptidia</taxon>
        <taxon>Analgoidea</taxon>
        <taxon>Pyroglyphidae</taxon>
        <taxon>Dermatophagoidinae</taxon>
        <taxon>Dermatophagoides</taxon>
    </lineage>
</organism>
<reference evidence="1 2" key="1">
    <citation type="journal article" date="2018" name="J. Allergy Clin. Immunol.">
        <title>High-quality assembly of Dermatophagoides pteronyssinus genome and transcriptome reveals a wide range of novel allergens.</title>
        <authorList>
            <person name="Liu X.Y."/>
            <person name="Yang K.Y."/>
            <person name="Wang M.Q."/>
            <person name="Kwok J.S."/>
            <person name="Zeng X."/>
            <person name="Yang Z."/>
            <person name="Xiao X.J."/>
            <person name="Lau C.P."/>
            <person name="Li Y."/>
            <person name="Huang Z.M."/>
            <person name="Ba J.G."/>
            <person name="Yim A.K."/>
            <person name="Ouyang C.Y."/>
            <person name="Ngai S.M."/>
            <person name="Chan T.F."/>
            <person name="Leung E.L."/>
            <person name="Liu L."/>
            <person name="Liu Z.G."/>
            <person name="Tsui S.K."/>
        </authorList>
    </citation>
    <scope>NUCLEOTIDE SEQUENCE [LARGE SCALE GENOMIC DNA]</scope>
    <source>
        <strain evidence="1">Derp</strain>
    </source>
</reference>
<keyword evidence="2" id="KW-1185">Reference proteome</keyword>
<evidence type="ECO:0000313" key="2">
    <source>
        <dbReference type="Proteomes" id="UP000887458"/>
    </source>
</evidence>
<reference evidence="1 2" key="2">
    <citation type="journal article" date="2022" name="Mol. Biol. Evol.">
        <title>Comparative Genomics Reveals Insights into the Divergent Evolution of Astigmatic Mites and Household Pest Adaptations.</title>
        <authorList>
            <person name="Xiong Q."/>
            <person name="Wan A.T."/>
            <person name="Liu X."/>
            <person name="Fung C.S."/>
            <person name="Xiao X."/>
            <person name="Malainual N."/>
            <person name="Hou J."/>
            <person name="Wang L."/>
            <person name="Wang M."/>
            <person name="Yang K.Y."/>
            <person name="Cui Y."/>
            <person name="Leung E.L."/>
            <person name="Nong W."/>
            <person name="Shin S.K."/>
            <person name="Au S.W."/>
            <person name="Jeong K.Y."/>
            <person name="Chew F.T."/>
            <person name="Hui J.H."/>
            <person name="Leung T.F."/>
            <person name="Tungtrongchitr A."/>
            <person name="Zhong N."/>
            <person name="Liu Z."/>
            <person name="Tsui S.K."/>
        </authorList>
    </citation>
    <scope>NUCLEOTIDE SEQUENCE [LARGE SCALE GENOMIC DNA]</scope>
    <source>
        <strain evidence="1">Derp</strain>
    </source>
</reference>
<protein>
    <submittedName>
        <fullName evidence="1">Uncharacterized protein</fullName>
    </submittedName>
</protein>
<gene>
    <name evidence="1" type="ORF">DERP_012331</name>
</gene>
<name>A0ABQ8JQI8_DERPT</name>
<evidence type="ECO:0000313" key="1">
    <source>
        <dbReference type="EMBL" id="KAH9424844.1"/>
    </source>
</evidence>
<sequence>MNSNQQQQQIIVHLIIGHKYHTLIAPKKQNESCLTTEKKDRNSTTFVNELNCEKKSIIKIIRYWSLKFKLKLVTYGVVTIGQNNKCSL</sequence>
<dbReference type="Proteomes" id="UP000887458">
    <property type="component" value="Unassembled WGS sequence"/>
</dbReference>
<dbReference type="EMBL" id="NJHN03000025">
    <property type="protein sequence ID" value="KAH9424844.1"/>
    <property type="molecule type" value="Genomic_DNA"/>
</dbReference>